<dbReference type="InterPro" id="IPR008319">
    <property type="entry name" value="GyrI-like_CCH_Lin2189-like"/>
</dbReference>
<evidence type="ECO:0000313" key="2">
    <source>
        <dbReference type="EMBL" id="MCQ4770199.1"/>
    </source>
</evidence>
<comment type="caution">
    <text evidence="2">The sequence shown here is derived from an EMBL/GenBank/DDBJ whole genome shotgun (WGS) entry which is preliminary data.</text>
</comment>
<dbReference type="PIRSF" id="PIRSF031644">
    <property type="entry name" value="UCP031644"/>
    <property type="match status" value="1"/>
</dbReference>
<dbReference type="Gene3D" id="3.20.80.10">
    <property type="entry name" value="Regulatory factor, effector binding domain"/>
    <property type="match status" value="1"/>
</dbReference>
<dbReference type="Pfam" id="PF06445">
    <property type="entry name" value="GyrI-like"/>
    <property type="match status" value="1"/>
</dbReference>
<name>A0AAW5JQK2_9FIRM</name>
<protein>
    <submittedName>
        <fullName evidence="2">GyrI-like domain-containing protein</fullName>
    </submittedName>
</protein>
<organism evidence="2 3">
    <name type="scientific">Intestinimonas massiliensis</name>
    <name type="common">ex Afouda et al. 2020</name>
    <dbReference type="NCBI Taxonomy" id="1673721"/>
    <lineage>
        <taxon>Bacteria</taxon>
        <taxon>Bacillati</taxon>
        <taxon>Bacillota</taxon>
        <taxon>Clostridia</taxon>
        <taxon>Eubacteriales</taxon>
        <taxon>Intestinimonas</taxon>
    </lineage>
</organism>
<accession>A0AAW5JQK2</accession>
<dbReference type="SUPFAM" id="SSF55136">
    <property type="entry name" value="Probable bacterial effector-binding domain"/>
    <property type="match status" value="1"/>
</dbReference>
<sequence length="212" mass="24100">MADKRDYKKEYRDLYQPGKRPSLVDVPPIPMFLVDGAGDPSGAAYQAAMSALYAVTFTLKMSRLGPWQPEGYFDYVLPPLEGFWWTEEGGHDLLSVPRSTWRWTSALRAPEYATPQVLRWALEECARKKPGVDLSGVRLETVTEGLCVQCLHVGPYDAETAAMERMMTFAGEQGLRPSDHPARRHHEIYLGDPRRVPPEKWRTILRLPVERG</sequence>
<dbReference type="RefSeq" id="WP_256303706.1">
    <property type="nucleotide sequence ID" value="NZ_JANFYS010000012.1"/>
</dbReference>
<dbReference type="InterPro" id="IPR011256">
    <property type="entry name" value="Reg_factor_effector_dom_sf"/>
</dbReference>
<evidence type="ECO:0000259" key="1">
    <source>
        <dbReference type="Pfam" id="PF06445"/>
    </source>
</evidence>
<evidence type="ECO:0000313" key="3">
    <source>
        <dbReference type="Proteomes" id="UP001204562"/>
    </source>
</evidence>
<dbReference type="EMBL" id="JANFYS010000012">
    <property type="protein sequence ID" value="MCQ4770199.1"/>
    <property type="molecule type" value="Genomic_DNA"/>
</dbReference>
<dbReference type="InterPro" id="IPR029442">
    <property type="entry name" value="GyrI-like"/>
</dbReference>
<dbReference type="Proteomes" id="UP001204562">
    <property type="component" value="Unassembled WGS sequence"/>
</dbReference>
<reference evidence="2" key="1">
    <citation type="submission" date="2022-06" db="EMBL/GenBank/DDBJ databases">
        <title>Isolation of gut microbiota from human fecal samples.</title>
        <authorList>
            <person name="Pamer E.G."/>
            <person name="Barat B."/>
            <person name="Waligurski E."/>
            <person name="Medina S."/>
            <person name="Paddock L."/>
            <person name="Mostad J."/>
        </authorList>
    </citation>
    <scope>NUCLEOTIDE SEQUENCE</scope>
    <source>
        <strain evidence="2">DFI.9.91</strain>
    </source>
</reference>
<proteinExistence type="predicted"/>
<feature type="domain" description="GyrI-like small molecule binding" evidence="1">
    <location>
        <begin position="135"/>
        <end position="209"/>
    </location>
</feature>
<dbReference type="AlphaFoldDB" id="A0AAW5JQK2"/>
<gene>
    <name evidence="2" type="ORF">NE579_06930</name>
</gene>